<evidence type="ECO:0000256" key="1">
    <source>
        <dbReference type="ARBA" id="ARBA00022500"/>
    </source>
</evidence>
<organism evidence="5 6">
    <name type="scientific">Pseudoroseicyclus aestuarii</name>
    <dbReference type="NCBI Taxonomy" id="1795041"/>
    <lineage>
        <taxon>Bacteria</taxon>
        <taxon>Pseudomonadati</taxon>
        <taxon>Pseudomonadota</taxon>
        <taxon>Alphaproteobacteria</taxon>
        <taxon>Rhodobacterales</taxon>
        <taxon>Paracoccaceae</taxon>
        <taxon>Pseudoroseicyclus</taxon>
    </lineage>
</organism>
<keyword evidence="6" id="KW-1185">Reference proteome</keyword>
<comment type="function">
    <text evidence="3">Probably deamidates glutamine residues to glutamate on methyl-accepting chemotaxis receptors (MCPs), playing an important role in chemotaxis.</text>
</comment>
<dbReference type="InterPro" id="IPR011324">
    <property type="entry name" value="Cytotoxic_necrot_fac-like_cat"/>
</dbReference>
<protein>
    <recommendedName>
        <fullName evidence="3">Probable chemoreceptor glutamine deamidase CheD</fullName>
        <ecNumber evidence="3">3.5.1.44</ecNumber>
    </recommendedName>
</protein>
<dbReference type="EC" id="3.5.1.44" evidence="3"/>
<evidence type="ECO:0000313" key="5">
    <source>
        <dbReference type="EMBL" id="PYE84958.1"/>
    </source>
</evidence>
<dbReference type="RefSeq" id="WP_110813986.1">
    <property type="nucleotide sequence ID" value="NZ_QJTE01000002.1"/>
</dbReference>
<dbReference type="HAMAP" id="MF_01440">
    <property type="entry name" value="CheD"/>
    <property type="match status" value="1"/>
</dbReference>
<dbReference type="EMBL" id="QJTE01000002">
    <property type="protein sequence ID" value="PYE84958.1"/>
    <property type="molecule type" value="Genomic_DNA"/>
</dbReference>
<feature type="region of interest" description="Disordered" evidence="4">
    <location>
        <begin position="153"/>
        <end position="173"/>
    </location>
</feature>
<dbReference type="InterPro" id="IPR038592">
    <property type="entry name" value="CheD-like_sf"/>
</dbReference>
<comment type="catalytic activity">
    <reaction evidence="3">
        <text>L-glutaminyl-[protein] + H2O = L-glutamyl-[protein] + NH4(+)</text>
        <dbReference type="Rhea" id="RHEA:16441"/>
        <dbReference type="Rhea" id="RHEA-COMP:10207"/>
        <dbReference type="Rhea" id="RHEA-COMP:10208"/>
        <dbReference type="ChEBI" id="CHEBI:15377"/>
        <dbReference type="ChEBI" id="CHEBI:28938"/>
        <dbReference type="ChEBI" id="CHEBI:29973"/>
        <dbReference type="ChEBI" id="CHEBI:30011"/>
        <dbReference type="EC" id="3.5.1.44"/>
    </reaction>
</comment>
<keyword evidence="2 3" id="KW-0378">Hydrolase</keyword>
<comment type="similarity">
    <text evidence="3">Belongs to the CheD family.</text>
</comment>
<dbReference type="OrthoDB" id="9807202at2"/>
<evidence type="ECO:0000313" key="6">
    <source>
        <dbReference type="Proteomes" id="UP000248311"/>
    </source>
</evidence>
<feature type="compositionally biased region" description="Pro residues" evidence="4">
    <location>
        <begin position="155"/>
        <end position="166"/>
    </location>
</feature>
<dbReference type="InterPro" id="IPR005659">
    <property type="entry name" value="Chemorcpt_Glu_NH3ase_CheD"/>
</dbReference>
<accession>A0A318T9E4</accession>
<dbReference type="GO" id="GO:0050568">
    <property type="term" value="F:protein-glutamine glutaminase activity"/>
    <property type="evidence" value="ECO:0007669"/>
    <property type="project" value="UniProtKB-UniRule"/>
</dbReference>
<name>A0A318T9E4_9RHOB</name>
<reference evidence="5 6" key="1">
    <citation type="submission" date="2018-06" db="EMBL/GenBank/DDBJ databases">
        <title>Genomic Encyclopedia of Type Strains, Phase III (KMG-III): the genomes of soil and plant-associated and newly described type strains.</title>
        <authorList>
            <person name="Whitman W."/>
        </authorList>
    </citation>
    <scope>NUCLEOTIDE SEQUENCE [LARGE SCALE GENOMIC DNA]</scope>
    <source>
        <strain evidence="5 6">CECT 9025</strain>
    </source>
</reference>
<dbReference type="Proteomes" id="UP000248311">
    <property type="component" value="Unassembled WGS sequence"/>
</dbReference>
<keyword evidence="1 3" id="KW-0145">Chemotaxis</keyword>
<evidence type="ECO:0000256" key="2">
    <source>
        <dbReference type="ARBA" id="ARBA00022801"/>
    </source>
</evidence>
<dbReference type="Gene3D" id="3.30.1330.200">
    <property type="match status" value="1"/>
</dbReference>
<dbReference type="SUPFAM" id="SSF64438">
    <property type="entry name" value="CNF1/YfiH-like putative cysteine hydrolases"/>
    <property type="match status" value="1"/>
</dbReference>
<dbReference type="Pfam" id="PF03975">
    <property type="entry name" value="CheD"/>
    <property type="match status" value="1"/>
</dbReference>
<proteinExistence type="inferred from homology"/>
<dbReference type="CDD" id="cd16352">
    <property type="entry name" value="CheD"/>
    <property type="match status" value="1"/>
</dbReference>
<sequence>MRSVTVIQGDYATSCDSEVQMNTILGSCVAVCLYDRVAGVGGMNHYLLPGDTRTSNGTARYGVHLMELMINALLKNGARRSNFEAKLFGGAHVTVTGSFENIGDRNVRFGRDFLSREGIPIRGESVGGAAARRLRFIPTTGEVRQMLVPIQQAPPVTPAPPKPAAPAPDITLF</sequence>
<dbReference type="PANTHER" id="PTHR35147">
    <property type="entry name" value="CHEMORECEPTOR GLUTAMINE DEAMIDASE CHED-RELATED"/>
    <property type="match status" value="1"/>
</dbReference>
<gene>
    <name evidence="3" type="primary">cheD</name>
    <name evidence="5" type="ORF">DFP88_102763</name>
</gene>
<dbReference type="AlphaFoldDB" id="A0A318T9E4"/>
<evidence type="ECO:0000256" key="3">
    <source>
        <dbReference type="HAMAP-Rule" id="MF_01440"/>
    </source>
</evidence>
<comment type="caution">
    <text evidence="5">The sequence shown here is derived from an EMBL/GenBank/DDBJ whole genome shotgun (WGS) entry which is preliminary data.</text>
</comment>
<dbReference type="GO" id="GO:0006935">
    <property type="term" value="P:chemotaxis"/>
    <property type="evidence" value="ECO:0007669"/>
    <property type="project" value="UniProtKB-UniRule"/>
</dbReference>
<dbReference type="PANTHER" id="PTHR35147:SF3">
    <property type="entry name" value="CHEMORECEPTOR GLUTAMINE DEAMIDASE CHED 1-RELATED"/>
    <property type="match status" value="1"/>
</dbReference>
<evidence type="ECO:0000256" key="4">
    <source>
        <dbReference type="SAM" id="MobiDB-lite"/>
    </source>
</evidence>